<dbReference type="Pfam" id="PF13639">
    <property type="entry name" value="zf-RING_2"/>
    <property type="match status" value="1"/>
</dbReference>
<evidence type="ECO:0000313" key="6">
    <source>
        <dbReference type="EMBL" id="KAK4337633.1"/>
    </source>
</evidence>
<dbReference type="InterPro" id="IPR001841">
    <property type="entry name" value="Znf_RING"/>
</dbReference>
<dbReference type="SUPFAM" id="SSF57850">
    <property type="entry name" value="RING/U-box"/>
    <property type="match status" value="1"/>
</dbReference>
<evidence type="ECO:0000259" key="5">
    <source>
        <dbReference type="PROSITE" id="PS50089"/>
    </source>
</evidence>
<keyword evidence="1" id="KW-0479">Metal-binding</keyword>
<dbReference type="CDD" id="cd16454">
    <property type="entry name" value="RING-H2_PA-TM-RING"/>
    <property type="match status" value="1"/>
</dbReference>
<dbReference type="GO" id="GO:0005634">
    <property type="term" value="C:nucleus"/>
    <property type="evidence" value="ECO:0007669"/>
    <property type="project" value="TreeGrafter"/>
</dbReference>
<dbReference type="InterPro" id="IPR013083">
    <property type="entry name" value="Znf_RING/FYVE/PHD"/>
</dbReference>
<dbReference type="SMART" id="SM00184">
    <property type="entry name" value="RING"/>
    <property type="match status" value="1"/>
</dbReference>
<accession>A0AAE1QQB9</accession>
<evidence type="ECO:0000256" key="1">
    <source>
        <dbReference type="ARBA" id="ARBA00022723"/>
    </source>
</evidence>
<dbReference type="Gene3D" id="3.30.40.10">
    <property type="entry name" value="Zinc/RING finger domain, C3HC4 (zinc finger)"/>
    <property type="match status" value="1"/>
</dbReference>
<evidence type="ECO:0000256" key="3">
    <source>
        <dbReference type="ARBA" id="ARBA00022833"/>
    </source>
</evidence>
<dbReference type="GO" id="GO:0008270">
    <property type="term" value="F:zinc ion binding"/>
    <property type="evidence" value="ECO:0007669"/>
    <property type="project" value="UniProtKB-KW"/>
</dbReference>
<evidence type="ECO:0000256" key="2">
    <source>
        <dbReference type="ARBA" id="ARBA00022771"/>
    </source>
</evidence>
<evidence type="ECO:0000313" key="7">
    <source>
        <dbReference type="Proteomes" id="UP001291623"/>
    </source>
</evidence>
<dbReference type="InterPro" id="IPR051834">
    <property type="entry name" value="RING_finger_E3_ligase"/>
</dbReference>
<organism evidence="6 7">
    <name type="scientific">Anisodus tanguticus</name>
    <dbReference type="NCBI Taxonomy" id="243964"/>
    <lineage>
        <taxon>Eukaryota</taxon>
        <taxon>Viridiplantae</taxon>
        <taxon>Streptophyta</taxon>
        <taxon>Embryophyta</taxon>
        <taxon>Tracheophyta</taxon>
        <taxon>Spermatophyta</taxon>
        <taxon>Magnoliopsida</taxon>
        <taxon>eudicotyledons</taxon>
        <taxon>Gunneridae</taxon>
        <taxon>Pentapetalae</taxon>
        <taxon>asterids</taxon>
        <taxon>lamiids</taxon>
        <taxon>Solanales</taxon>
        <taxon>Solanaceae</taxon>
        <taxon>Solanoideae</taxon>
        <taxon>Hyoscyameae</taxon>
        <taxon>Anisodus</taxon>
    </lineage>
</organism>
<dbReference type="GO" id="GO:0061630">
    <property type="term" value="F:ubiquitin protein ligase activity"/>
    <property type="evidence" value="ECO:0007669"/>
    <property type="project" value="TreeGrafter"/>
</dbReference>
<dbReference type="PANTHER" id="PTHR45931:SF16">
    <property type="entry name" value="RING_U-BOX SUPERFAMILY PROTEIN"/>
    <property type="match status" value="1"/>
</dbReference>
<keyword evidence="2 4" id="KW-0863">Zinc-finger</keyword>
<proteinExistence type="predicted"/>
<keyword evidence="7" id="KW-1185">Reference proteome</keyword>
<reference evidence="6" key="1">
    <citation type="submission" date="2023-12" db="EMBL/GenBank/DDBJ databases">
        <title>Genome assembly of Anisodus tanguticus.</title>
        <authorList>
            <person name="Wang Y.-J."/>
        </authorList>
    </citation>
    <scope>NUCLEOTIDE SEQUENCE</scope>
    <source>
        <strain evidence="6">KB-2021</strain>
        <tissue evidence="6">Leaf</tissue>
    </source>
</reference>
<dbReference type="EMBL" id="JAVYJV010000024">
    <property type="protein sequence ID" value="KAK4337633.1"/>
    <property type="molecule type" value="Genomic_DNA"/>
</dbReference>
<evidence type="ECO:0000256" key="4">
    <source>
        <dbReference type="PROSITE-ProRule" id="PRU00175"/>
    </source>
</evidence>
<sequence>MAYQTERIEGIKISVFKWIQNMIKNHVFDHHHQFGLSSKFGVLVLRVKNQIKIYEGQTIKTTFKKSVHPFKICESPYELAENVELALALSGLFFEDTIPHLAKTIVDYLSSSFEIFGKNLNLLGTNMDDDEFHKIVVAIDVDMQSEQFEIGPQSSKDICSFKLTKLHETLVNDGDNYDRECVFYLQVDEVQEYCGGVSKKKKIDVNMQSEKNEIGSKLSNNVCSFQSTDPYETLATDDDNKNREDDLFLQVDSGVKKKWGIDVKEILLLEVRYNFDNSDIHEILDTLLDFLTKKRGFLNKVEVFNGKIQEFRELKSGLKILNLKKENVVSFELGDKCPVCIEKFEEKSIVVITPCSHIFHRRCIFPWLSKNNTCPKCRKNCVV</sequence>
<name>A0AAE1QQB9_9SOLA</name>
<dbReference type="GO" id="GO:0006511">
    <property type="term" value="P:ubiquitin-dependent protein catabolic process"/>
    <property type="evidence" value="ECO:0007669"/>
    <property type="project" value="TreeGrafter"/>
</dbReference>
<keyword evidence="3" id="KW-0862">Zinc</keyword>
<dbReference type="Proteomes" id="UP001291623">
    <property type="component" value="Unassembled WGS sequence"/>
</dbReference>
<dbReference type="AlphaFoldDB" id="A0AAE1QQB9"/>
<dbReference type="PROSITE" id="PS50089">
    <property type="entry name" value="ZF_RING_2"/>
    <property type="match status" value="1"/>
</dbReference>
<feature type="domain" description="RING-type" evidence="5">
    <location>
        <begin position="337"/>
        <end position="378"/>
    </location>
</feature>
<dbReference type="PANTHER" id="PTHR45931">
    <property type="entry name" value="SI:CH211-59O9.10"/>
    <property type="match status" value="1"/>
</dbReference>
<protein>
    <recommendedName>
        <fullName evidence="5">RING-type domain-containing protein</fullName>
    </recommendedName>
</protein>
<gene>
    <name evidence="6" type="ORF">RND71_042120</name>
</gene>
<comment type="caution">
    <text evidence="6">The sequence shown here is derived from an EMBL/GenBank/DDBJ whole genome shotgun (WGS) entry which is preliminary data.</text>
</comment>